<name>A0A1D3L0D7_9EURY</name>
<sequence>MKPKNGFKTSSHEDAFKIMQNTTKKHPFFLFDGNTFCQIFWFIRVYAPFNTHMIG</sequence>
<evidence type="ECO:0000313" key="1">
    <source>
        <dbReference type="EMBL" id="SCG85087.1"/>
    </source>
</evidence>
<dbReference type="KEGG" id="mcub:MCBB_0511"/>
<dbReference type="EMBL" id="LT607756">
    <property type="protein sequence ID" value="SCG85087.1"/>
    <property type="molecule type" value="Genomic_DNA"/>
</dbReference>
<proteinExistence type="predicted"/>
<organism evidence="1 2">
    <name type="scientific">Methanobacterium congolense</name>
    <dbReference type="NCBI Taxonomy" id="118062"/>
    <lineage>
        <taxon>Archaea</taxon>
        <taxon>Methanobacteriati</taxon>
        <taxon>Methanobacteriota</taxon>
        <taxon>Methanomada group</taxon>
        <taxon>Methanobacteria</taxon>
        <taxon>Methanobacteriales</taxon>
        <taxon>Methanobacteriaceae</taxon>
        <taxon>Methanobacterium</taxon>
    </lineage>
</organism>
<protein>
    <submittedName>
        <fullName evidence="1">Uncharacterized protein</fullName>
    </submittedName>
</protein>
<evidence type="ECO:0000313" key="2">
    <source>
        <dbReference type="Proteomes" id="UP000094707"/>
    </source>
</evidence>
<keyword evidence="2" id="KW-1185">Reference proteome</keyword>
<accession>A0A1D3L0D7</accession>
<gene>
    <name evidence="1" type="ORF">MCBB_0511</name>
</gene>
<reference evidence="1 2" key="1">
    <citation type="submission" date="2016-08" db="EMBL/GenBank/DDBJ databases">
        <authorList>
            <person name="Seilhamer J.J."/>
        </authorList>
    </citation>
    <scope>NUCLEOTIDE SEQUENCE [LARGE SCALE GENOMIC DNA]</scope>
    <source>
        <strain evidence="1">Buetzberg</strain>
    </source>
</reference>
<dbReference type="Proteomes" id="UP000094707">
    <property type="component" value="Chromosome I"/>
</dbReference>
<dbReference type="AlphaFoldDB" id="A0A1D3L0D7"/>